<evidence type="ECO:0000256" key="9">
    <source>
        <dbReference type="ARBA" id="ARBA00023239"/>
    </source>
</evidence>
<gene>
    <name evidence="12" type="primary">dapA</name>
    <name evidence="16" type="ORF">H8693_00505</name>
</gene>
<feature type="active site" description="Schiff-base intermediate with substrate" evidence="12 14">
    <location>
        <position position="163"/>
    </location>
</feature>
<dbReference type="GO" id="GO:0005829">
    <property type="term" value="C:cytosol"/>
    <property type="evidence" value="ECO:0007669"/>
    <property type="project" value="TreeGrafter"/>
</dbReference>
<keyword evidence="6 12" id="KW-0028">Amino-acid biosynthesis</keyword>
<reference evidence="16" key="1">
    <citation type="submission" date="2020-08" db="EMBL/GenBank/DDBJ databases">
        <title>Genome public.</title>
        <authorList>
            <person name="Liu C."/>
            <person name="Sun Q."/>
        </authorList>
    </citation>
    <scope>NUCLEOTIDE SEQUENCE</scope>
    <source>
        <strain evidence="16">NSJ-63</strain>
    </source>
</reference>
<comment type="pathway">
    <text evidence="2 12">Amino-acid biosynthesis; L-lysine biosynthesis via DAP pathway; (S)-tetrahydrodipicolinate from L-aspartate: step 3/4.</text>
</comment>
<protein>
    <recommendedName>
        <fullName evidence="4 12">4-hydroxy-tetrahydrodipicolinate synthase</fullName>
        <shortName evidence="12">HTPA synthase</shortName>
        <ecNumber evidence="4 12">4.3.3.7</ecNumber>
    </recommendedName>
</protein>
<evidence type="ECO:0000256" key="11">
    <source>
        <dbReference type="ARBA" id="ARBA00047836"/>
    </source>
</evidence>
<dbReference type="PROSITE" id="PS00666">
    <property type="entry name" value="DHDPS_2"/>
    <property type="match status" value="1"/>
</dbReference>
<feature type="site" description="Part of a proton relay during catalysis" evidence="12">
    <location>
        <position position="46"/>
    </location>
</feature>
<dbReference type="HAMAP" id="MF_00418">
    <property type="entry name" value="DapA"/>
    <property type="match status" value="1"/>
</dbReference>
<organism evidence="16 17">
    <name type="scientific">Guopingia tenuis</name>
    <dbReference type="NCBI Taxonomy" id="2763656"/>
    <lineage>
        <taxon>Bacteria</taxon>
        <taxon>Bacillati</taxon>
        <taxon>Bacillota</taxon>
        <taxon>Clostridia</taxon>
        <taxon>Christensenellales</taxon>
        <taxon>Christensenellaceae</taxon>
        <taxon>Guopingia</taxon>
    </lineage>
</organism>
<comment type="caution">
    <text evidence="16">The sequence shown here is derived from an EMBL/GenBank/DDBJ whole genome shotgun (WGS) entry which is preliminary data.</text>
</comment>
<evidence type="ECO:0000256" key="3">
    <source>
        <dbReference type="ARBA" id="ARBA00007592"/>
    </source>
</evidence>
<accession>A0A926DGL3</accession>
<comment type="similarity">
    <text evidence="3 12 13">Belongs to the DapA family.</text>
</comment>
<dbReference type="AlphaFoldDB" id="A0A926DGL3"/>
<dbReference type="Pfam" id="PF00701">
    <property type="entry name" value="DHDPS"/>
    <property type="match status" value="1"/>
</dbReference>
<keyword evidence="7 12" id="KW-0220">Diaminopimelate biosynthesis</keyword>
<feature type="binding site" evidence="12 15">
    <location>
        <position position="205"/>
    </location>
    <ligand>
        <name>pyruvate</name>
        <dbReference type="ChEBI" id="CHEBI:15361"/>
    </ligand>
</feature>
<dbReference type="InterPro" id="IPR020625">
    <property type="entry name" value="Schiff_base-form_aldolases_AS"/>
</dbReference>
<dbReference type="SUPFAM" id="SSF51569">
    <property type="entry name" value="Aldolase"/>
    <property type="match status" value="1"/>
</dbReference>
<evidence type="ECO:0000256" key="6">
    <source>
        <dbReference type="ARBA" id="ARBA00022605"/>
    </source>
</evidence>
<dbReference type="PIRSF" id="PIRSF001365">
    <property type="entry name" value="DHDPS"/>
    <property type="match status" value="1"/>
</dbReference>
<dbReference type="InterPro" id="IPR002220">
    <property type="entry name" value="DapA-like"/>
</dbReference>
<dbReference type="CDD" id="cd00950">
    <property type="entry name" value="DHDPS"/>
    <property type="match status" value="1"/>
</dbReference>
<dbReference type="Proteomes" id="UP000617951">
    <property type="component" value="Unassembled WGS sequence"/>
</dbReference>
<feature type="site" description="Part of a proton relay during catalysis" evidence="12">
    <location>
        <position position="109"/>
    </location>
</feature>
<evidence type="ECO:0000256" key="8">
    <source>
        <dbReference type="ARBA" id="ARBA00023154"/>
    </source>
</evidence>
<dbReference type="GO" id="GO:0019877">
    <property type="term" value="P:diaminopimelate biosynthetic process"/>
    <property type="evidence" value="ECO:0007669"/>
    <property type="project" value="UniProtKB-UniRule"/>
</dbReference>
<dbReference type="EMBL" id="JACRSS010000001">
    <property type="protein sequence ID" value="MBC8537414.1"/>
    <property type="molecule type" value="Genomic_DNA"/>
</dbReference>
<comment type="caution">
    <text evidence="12">Was originally thought to be a dihydrodipicolinate synthase (DHDPS), catalyzing the condensation of (S)-aspartate-beta-semialdehyde [(S)-ASA] and pyruvate to dihydrodipicolinate (DHDP). However, it was shown in E.coli that the product of the enzymatic reaction is not dihydrodipicolinate but in fact (4S)-4-hydroxy-2,3,4,5-tetrahydro-(2S)-dipicolinic acid (HTPA), and that the consecutive dehydration reaction leading to DHDP is not spontaneous but catalyzed by DapB.</text>
</comment>
<dbReference type="InterPro" id="IPR005263">
    <property type="entry name" value="DapA"/>
</dbReference>
<dbReference type="EC" id="4.3.3.7" evidence="4 12"/>
<evidence type="ECO:0000256" key="10">
    <source>
        <dbReference type="ARBA" id="ARBA00023270"/>
    </source>
</evidence>
<evidence type="ECO:0000256" key="7">
    <source>
        <dbReference type="ARBA" id="ARBA00022915"/>
    </source>
</evidence>
<proteinExistence type="inferred from homology"/>
<evidence type="ECO:0000256" key="12">
    <source>
        <dbReference type="HAMAP-Rule" id="MF_00418"/>
    </source>
</evidence>
<dbReference type="GO" id="GO:0009089">
    <property type="term" value="P:lysine biosynthetic process via diaminopimelate"/>
    <property type="evidence" value="ECO:0007669"/>
    <property type="project" value="UniProtKB-UniRule"/>
</dbReference>
<keyword evidence="5 12" id="KW-0963">Cytoplasm</keyword>
<sequence length="293" mass="31427">MHIFEGACVALVTPFQDEHSVNVEALKKLLDYQIENGTDAILVNGTTGEPATMTKEEKHLVIETTLEHVAGRVPVIAGTGGNNTAAAIEESRFAKEAGVDAILVVTPYYNKCSQDGLVQHYFAIADAVDIPMILYNVPSRTGVNITPATLARLAEHKNIVAIKEASGNISQIAEMARLVEGKMDLYSGNDDQVVPLMSLGGRGVISVLSNIAPGPVHEMAMAYLQGDVKKACQMQLQYNPLGNAMFTDVNPIPVKTALNLMGFQAGPLRLPLSEMKEEAKAKLAETLKAFGLL</sequence>
<dbReference type="InterPro" id="IPR013785">
    <property type="entry name" value="Aldolase_TIM"/>
</dbReference>
<dbReference type="NCBIfam" id="TIGR00674">
    <property type="entry name" value="dapA"/>
    <property type="match status" value="1"/>
</dbReference>
<dbReference type="PRINTS" id="PR00146">
    <property type="entry name" value="DHPICSNTHASE"/>
</dbReference>
<comment type="subunit">
    <text evidence="12">Homotetramer; dimer of dimers.</text>
</comment>
<evidence type="ECO:0000313" key="16">
    <source>
        <dbReference type="EMBL" id="MBC8537414.1"/>
    </source>
</evidence>
<dbReference type="Gene3D" id="3.20.20.70">
    <property type="entry name" value="Aldolase class I"/>
    <property type="match status" value="1"/>
</dbReference>
<dbReference type="SMART" id="SM01130">
    <property type="entry name" value="DHDPS"/>
    <property type="match status" value="1"/>
</dbReference>
<comment type="subcellular location">
    <subcellularLocation>
        <location evidence="12">Cytoplasm</location>
    </subcellularLocation>
</comment>
<evidence type="ECO:0000256" key="13">
    <source>
        <dbReference type="PIRNR" id="PIRNR001365"/>
    </source>
</evidence>
<evidence type="ECO:0000256" key="2">
    <source>
        <dbReference type="ARBA" id="ARBA00005120"/>
    </source>
</evidence>
<evidence type="ECO:0000256" key="5">
    <source>
        <dbReference type="ARBA" id="ARBA00022490"/>
    </source>
</evidence>
<name>A0A926DGL3_9FIRM</name>
<evidence type="ECO:0000256" key="15">
    <source>
        <dbReference type="PIRSR" id="PIRSR001365-2"/>
    </source>
</evidence>
<comment type="catalytic activity">
    <reaction evidence="11 12">
        <text>L-aspartate 4-semialdehyde + pyruvate = (2S,4S)-4-hydroxy-2,3,4,5-tetrahydrodipicolinate + H2O + H(+)</text>
        <dbReference type="Rhea" id="RHEA:34171"/>
        <dbReference type="ChEBI" id="CHEBI:15361"/>
        <dbReference type="ChEBI" id="CHEBI:15377"/>
        <dbReference type="ChEBI" id="CHEBI:15378"/>
        <dbReference type="ChEBI" id="CHEBI:67139"/>
        <dbReference type="ChEBI" id="CHEBI:537519"/>
        <dbReference type="EC" id="4.3.3.7"/>
    </reaction>
</comment>
<evidence type="ECO:0000256" key="1">
    <source>
        <dbReference type="ARBA" id="ARBA00003294"/>
    </source>
</evidence>
<evidence type="ECO:0000313" key="17">
    <source>
        <dbReference type="Proteomes" id="UP000617951"/>
    </source>
</evidence>
<evidence type="ECO:0000256" key="14">
    <source>
        <dbReference type="PIRSR" id="PIRSR001365-1"/>
    </source>
</evidence>
<keyword evidence="8 12" id="KW-0457">Lysine biosynthesis</keyword>
<dbReference type="GO" id="GO:0008840">
    <property type="term" value="F:4-hydroxy-tetrahydrodipicolinate synthase activity"/>
    <property type="evidence" value="ECO:0007669"/>
    <property type="project" value="UniProtKB-UniRule"/>
</dbReference>
<dbReference type="PANTHER" id="PTHR12128">
    <property type="entry name" value="DIHYDRODIPICOLINATE SYNTHASE"/>
    <property type="match status" value="1"/>
</dbReference>
<dbReference type="RefSeq" id="WP_178621382.1">
    <property type="nucleotide sequence ID" value="NZ_JACRSS010000001.1"/>
</dbReference>
<keyword evidence="17" id="KW-1185">Reference proteome</keyword>
<dbReference type="PANTHER" id="PTHR12128:SF66">
    <property type="entry name" value="4-HYDROXY-2-OXOGLUTARATE ALDOLASE, MITOCHONDRIAL"/>
    <property type="match status" value="1"/>
</dbReference>
<keyword evidence="9 12" id="KW-0456">Lyase</keyword>
<evidence type="ECO:0000256" key="4">
    <source>
        <dbReference type="ARBA" id="ARBA00012086"/>
    </source>
</evidence>
<feature type="binding site" evidence="12 15">
    <location>
        <position position="47"/>
    </location>
    <ligand>
        <name>pyruvate</name>
        <dbReference type="ChEBI" id="CHEBI:15361"/>
    </ligand>
</feature>
<feature type="active site" description="Proton donor/acceptor" evidence="12 14">
    <location>
        <position position="135"/>
    </location>
</feature>
<keyword evidence="10 12" id="KW-0704">Schiff base</keyword>
<comment type="function">
    <text evidence="1 12">Catalyzes the condensation of (S)-aspartate-beta-semialdehyde [(S)-ASA] and pyruvate to 4-hydroxy-tetrahydrodipicolinate (HTPA).</text>
</comment>